<dbReference type="RefSeq" id="WP_185479760.1">
    <property type="nucleotide sequence ID" value="NZ_JACKZP010000271.1"/>
</dbReference>
<evidence type="ECO:0000256" key="3">
    <source>
        <dbReference type="PROSITE-ProRule" id="PRU00339"/>
    </source>
</evidence>
<dbReference type="EMBL" id="JACKZP010000271">
    <property type="protein sequence ID" value="MBC1305552.1"/>
    <property type="molecule type" value="Genomic_DNA"/>
</dbReference>
<dbReference type="Gene3D" id="1.25.40.10">
    <property type="entry name" value="Tetratricopeptide repeat domain"/>
    <property type="match status" value="2"/>
</dbReference>
<dbReference type="SMART" id="SM00028">
    <property type="entry name" value="TPR"/>
    <property type="match status" value="6"/>
</dbReference>
<feature type="repeat" description="TPR" evidence="3">
    <location>
        <begin position="374"/>
        <end position="407"/>
    </location>
</feature>
<dbReference type="InterPro" id="IPR050498">
    <property type="entry name" value="Ycf3"/>
</dbReference>
<proteinExistence type="predicted"/>
<reference evidence="4 5" key="1">
    <citation type="submission" date="2019-11" db="EMBL/GenBank/DDBJ databases">
        <title>Comparison of genomes from free-living endosymbiotic cyanobacteria isolated from Azolla.</title>
        <authorList>
            <person name="Thiel T."/>
            <person name="Pratte B."/>
        </authorList>
    </citation>
    <scope>NUCLEOTIDE SEQUENCE [LARGE SCALE GENOMIC DNA]</scope>
    <source>
        <strain evidence="4 5">N2B</strain>
        <plasmid evidence="4">pN2B-A</plasmid>
    </source>
</reference>
<name>A0ABR6SGM6_ANAVA</name>
<dbReference type="Proteomes" id="UP000570851">
    <property type="component" value="Unassembled WGS sequence"/>
</dbReference>
<dbReference type="Pfam" id="PF13414">
    <property type="entry name" value="TPR_11"/>
    <property type="match status" value="2"/>
</dbReference>
<protein>
    <submittedName>
        <fullName evidence="4">Tetratricopeptide repeat protein</fullName>
    </submittedName>
</protein>
<gene>
    <name evidence="4" type="ORF">GNE12_27055</name>
</gene>
<feature type="repeat" description="TPR" evidence="3">
    <location>
        <begin position="204"/>
        <end position="237"/>
    </location>
</feature>
<keyword evidence="5" id="KW-1185">Reference proteome</keyword>
<feature type="repeat" description="TPR" evidence="3">
    <location>
        <begin position="340"/>
        <end position="373"/>
    </location>
</feature>
<feature type="repeat" description="TPR" evidence="3">
    <location>
        <begin position="272"/>
        <end position="305"/>
    </location>
</feature>
<evidence type="ECO:0000256" key="1">
    <source>
        <dbReference type="ARBA" id="ARBA00022737"/>
    </source>
</evidence>
<dbReference type="PROSITE" id="PS50005">
    <property type="entry name" value="TPR"/>
    <property type="match status" value="5"/>
</dbReference>
<geneLocation type="plasmid" evidence="4">
    <name>pN2B-A</name>
</geneLocation>
<dbReference type="Pfam" id="PF13181">
    <property type="entry name" value="TPR_8"/>
    <property type="match status" value="1"/>
</dbReference>
<dbReference type="SUPFAM" id="SSF48452">
    <property type="entry name" value="TPR-like"/>
    <property type="match status" value="1"/>
</dbReference>
<dbReference type="PANTHER" id="PTHR44858:SF1">
    <property type="entry name" value="UDP-N-ACETYLGLUCOSAMINE--PEPTIDE N-ACETYLGLUCOSAMINYLTRANSFERASE SPINDLY-RELATED"/>
    <property type="match status" value="1"/>
</dbReference>
<keyword evidence="1" id="KW-0677">Repeat</keyword>
<keyword evidence="4" id="KW-0614">Plasmid</keyword>
<dbReference type="InterPro" id="IPR019734">
    <property type="entry name" value="TPR_rpt"/>
</dbReference>
<evidence type="ECO:0000256" key="2">
    <source>
        <dbReference type="ARBA" id="ARBA00022803"/>
    </source>
</evidence>
<comment type="caution">
    <text evidence="4">The sequence shown here is derived from an EMBL/GenBank/DDBJ whole genome shotgun (WGS) entry which is preliminary data.</text>
</comment>
<feature type="non-terminal residue" evidence="4">
    <location>
        <position position="446"/>
    </location>
</feature>
<feature type="repeat" description="TPR" evidence="3">
    <location>
        <begin position="238"/>
        <end position="271"/>
    </location>
</feature>
<evidence type="ECO:0000313" key="4">
    <source>
        <dbReference type="EMBL" id="MBC1305552.1"/>
    </source>
</evidence>
<accession>A0ABR6SGM6</accession>
<dbReference type="InterPro" id="IPR011990">
    <property type="entry name" value="TPR-like_helical_dom_sf"/>
</dbReference>
<evidence type="ECO:0000313" key="5">
    <source>
        <dbReference type="Proteomes" id="UP000570851"/>
    </source>
</evidence>
<dbReference type="PANTHER" id="PTHR44858">
    <property type="entry name" value="TETRATRICOPEPTIDE REPEAT PROTEIN 6"/>
    <property type="match status" value="1"/>
</dbReference>
<organism evidence="4 5">
    <name type="scientific">Trichormus variabilis N2B</name>
    <dbReference type="NCBI Taxonomy" id="2681315"/>
    <lineage>
        <taxon>Bacteria</taxon>
        <taxon>Bacillati</taxon>
        <taxon>Cyanobacteriota</taxon>
        <taxon>Cyanophyceae</taxon>
        <taxon>Nostocales</taxon>
        <taxon>Nostocaceae</taxon>
        <taxon>Trichormus</taxon>
    </lineage>
</organism>
<keyword evidence="2 3" id="KW-0802">TPR repeat</keyword>
<sequence length="446" mass="51649">MENMDWVSLLSFQQADFIQKFKSGYLLNGSFQNQYSEIIAISGDKLCEMIECCWEATEKNKQSSYIRESFSNNLKLKLIEESVKSKFDDFILDLSNNESIQANDFIFKLDSNPLIKILIKSCQYKPDHIEWSIQKKEIEKISAILYVLILEDLTIPQNVYNIVIAGFTTNNIVINNTILCIKLEDLLYFSGLKYYLSTLEKSQINNLIQVGNIHFKEQDYTNAITYYSQALQINNKSADIHFMRGKSRYLLGDISGAINDFSQTLEINPNFIDAYILRGSCNYNLGCDYEVLEDYTQAIKIDPNNFNAYVLRGDIHFYLGDEIDSIQDYNKAIEINANCDYIYFMRGSVYHEIGQYNEALTDYNAALKINSINPECYFKKGCIYYEFGDKEVAISYFNQAANLWKEINKIEDSNKDTINFRKDSGNRVLTKGTVEVEYQKYEPKLA</sequence>